<sequence>VLKRVAPAMRAANAHAQILGGALLYQWPDDSGAQLFLKGMLDAGPGQAIDALSFHAYGEGGAGDLLLAKTNRIRQILGAYGLANKPLFATEIAATCGSNSATACQPNYATWKTRQANYAARIYAEAIALKLKGAFWYTLALPNPGFQYSQLVDISNTTLAPRQSYYAFINSAHLLEGARYTGPALAEPPINQMGKVQALPFTKGRSRLYVLWVPRTDFPVIYNLPVPAGARAICTDHLDQNPPATYDCSDTNRDGFIPRAINELPQYVELR</sequence>
<evidence type="ECO:0008006" key="3">
    <source>
        <dbReference type="Google" id="ProtNLM"/>
    </source>
</evidence>
<name>A0A0P9D1U3_9CHLR</name>
<evidence type="ECO:0000313" key="1">
    <source>
        <dbReference type="EMBL" id="KPV51920.1"/>
    </source>
</evidence>
<dbReference type="AlphaFoldDB" id="A0A0P9D1U3"/>
<protein>
    <recommendedName>
        <fullName evidence="3">Asl1-like glycosyl hydrolase catalytic domain-containing protein</fullName>
    </recommendedName>
</protein>
<dbReference type="InterPro" id="IPR017853">
    <property type="entry name" value="GH"/>
</dbReference>
<gene>
    <name evidence="1" type="ORF">SE17_18490</name>
</gene>
<dbReference type="GO" id="GO:0004553">
    <property type="term" value="F:hydrolase activity, hydrolyzing O-glycosyl compounds"/>
    <property type="evidence" value="ECO:0007669"/>
    <property type="project" value="TreeGrafter"/>
</dbReference>
<organism evidence="1 2">
    <name type="scientific">Kouleothrix aurantiaca</name>
    <dbReference type="NCBI Taxonomy" id="186479"/>
    <lineage>
        <taxon>Bacteria</taxon>
        <taxon>Bacillati</taxon>
        <taxon>Chloroflexota</taxon>
        <taxon>Chloroflexia</taxon>
        <taxon>Chloroflexales</taxon>
        <taxon>Roseiflexineae</taxon>
        <taxon>Roseiflexaceae</taxon>
        <taxon>Kouleothrix</taxon>
    </lineage>
</organism>
<proteinExistence type="predicted"/>
<dbReference type="SUPFAM" id="SSF51445">
    <property type="entry name" value="(Trans)glycosidases"/>
    <property type="match status" value="1"/>
</dbReference>
<dbReference type="PANTHER" id="PTHR12631">
    <property type="entry name" value="ALPHA-L-IDURONIDASE"/>
    <property type="match status" value="1"/>
</dbReference>
<dbReference type="Proteomes" id="UP000050509">
    <property type="component" value="Unassembled WGS sequence"/>
</dbReference>
<dbReference type="Gene3D" id="3.20.20.80">
    <property type="entry name" value="Glycosidases"/>
    <property type="match status" value="1"/>
</dbReference>
<comment type="caution">
    <text evidence="1">The sequence shown here is derived from an EMBL/GenBank/DDBJ whole genome shotgun (WGS) entry which is preliminary data.</text>
</comment>
<dbReference type="EMBL" id="LJCR01000724">
    <property type="protein sequence ID" value="KPV51920.1"/>
    <property type="molecule type" value="Genomic_DNA"/>
</dbReference>
<accession>A0A0P9D1U3</accession>
<dbReference type="PANTHER" id="PTHR12631:SF10">
    <property type="entry name" value="BETA-XYLOSIDASE-LIKE PROTEIN-RELATED"/>
    <property type="match status" value="1"/>
</dbReference>
<dbReference type="InterPro" id="IPR051923">
    <property type="entry name" value="Glycosyl_Hydrolase_39"/>
</dbReference>
<keyword evidence="2" id="KW-1185">Reference proteome</keyword>
<evidence type="ECO:0000313" key="2">
    <source>
        <dbReference type="Proteomes" id="UP000050509"/>
    </source>
</evidence>
<reference evidence="1 2" key="1">
    <citation type="submission" date="2015-09" db="EMBL/GenBank/DDBJ databases">
        <title>Draft genome sequence of Kouleothrix aurantiaca JCM 19913.</title>
        <authorList>
            <person name="Hemp J."/>
        </authorList>
    </citation>
    <scope>NUCLEOTIDE SEQUENCE [LARGE SCALE GENOMIC DNA]</scope>
    <source>
        <strain evidence="1 2">COM-B</strain>
    </source>
</reference>
<feature type="non-terminal residue" evidence="1">
    <location>
        <position position="1"/>
    </location>
</feature>